<protein>
    <submittedName>
        <fullName evidence="3">Unannotated protein</fullName>
    </submittedName>
</protein>
<keyword evidence="1" id="KW-0175">Coiled coil</keyword>
<gene>
    <name evidence="3" type="ORF">UFOPK3376_02228</name>
</gene>
<dbReference type="InterPro" id="IPR010298">
    <property type="entry name" value="YacP-like"/>
</dbReference>
<reference evidence="3" key="1">
    <citation type="submission" date="2020-05" db="EMBL/GenBank/DDBJ databases">
        <authorList>
            <person name="Chiriac C."/>
            <person name="Salcher M."/>
            <person name="Ghai R."/>
            <person name="Kavagutti S V."/>
        </authorList>
    </citation>
    <scope>NUCLEOTIDE SEQUENCE</scope>
</reference>
<dbReference type="EMBL" id="CAFBLP010000065">
    <property type="protein sequence ID" value="CAB4886007.1"/>
    <property type="molecule type" value="Genomic_DNA"/>
</dbReference>
<name>A0A6J7ER69_9ZZZZ</name>
<feature type="compositionally biased region" description="Low complexity" evidence="2">
    <location>
        <begin position="33"/>
        <end position="45"/>
    </location>
</feature>
<feature type="coiled-coil region" evidence="1">
    <location>
        <begin position="184"/>
        <end position="274"/>
    </location>
</feature>
<feature type="region of interest" description="Disordered" evidence="2">
    <location>
        <begin position="348"/>
        <end position="392"/>
    </location>
</feature>
<feature type="region of interest" description="Disordered" evidence="2">
    <location>
        <begin position="1"/>
        <end position="73"/>
    </location>
</feature>
<evidence type="ECO:0000313" key="3">
    <source>
        <dbReference type="EMBL" id="CAB4886007.1"/>
    </source>
</evidence>
<dbReference type="PANTHER" id="PTHR34547:SF1">
    <property type="entry name" value="YACP-LIKE NYN DOMAIN PROTEIN"/>
    <property type="match status" value="1"/>
</dbReference>
<feature type="compositionally biased region" description="Low complexity" evidence="2">
    <location>
        <begin position="367"/>
        <end position="379"/>
    </location>
</feature>
<dbReference type="Pfam" id="PF05991">
    <property type="entry name" value="NYN_YacP"/>
    <property type="match status" value="1"/>
</dbReference>
<sequence>MPGAGARYAAGMIGERGDDPGAGETTPQTNEIVAPGAVAPAVAPETVPPETVPPETVPPETVPPETVPPENGPPDSVMAVRAADVAGVPDIALRDAMEFAVGIAAAGQKLRPPLPFPAGLKTFLRFQRLDKTSLPLVRRTVAADDEFRDRLGLVATEELLDEISVVWLKRPDGWQERVVQLHAAARAEAQAEAGDVALRKAERRRDAAEQVAARALAERLAQRDEISREQARREKAEAKASAAVAESETVRRELQQVQRELEKLRSRVIAETERADRGAAEALVAAAQVQSLEQMRDDMLAYRATALLPSSAAEPVAPDNAPAAQALRQAAAATRDLAEALASAAGALASGDTATAHRPTLEDTPMASARGSASSGSRPRPQRRRHIPIPGGVYGDSTAAAEHLLRSPQVVVIVDGYNVAKLGWPQLGLAQQRECCISLLEDLARRFGTDIRVVFDGADVVGASSPRRLIRVQFSPSGVTADDVIRVDVAALPATTPVVVVTNDQAIVADVHAAGANVLSSDVLLRAGGRSAQR</sequence>
<organism evidence="3">
    <name type="scientific">freshwater metagenome</name>
    <dbReference type="NCBI Taxonomy" id="449393"/>
    <lineage>
        <taxon>unclassified sequences</taxon>
        <taxon>metagenomes</taxon>
        <taxon>ecological metagenomes</taxon>
    </lineage>
</organism>
<proteinExistence type="predicted"/>
<feature type="compositionally biased region" description="Pro residues" evidence="2">
    <location>
        <begin position="46"/>
        <end position="72"/>
    </location>
</feature>
<dbReference type="PANTHER" id="PTHR34547">
    <property type="entry name" value="YACP-LIKE NYN DOMAIN PROTEIN"/>
    <property type="match status" value="1"/>
</dbReference>
<evidence type="ECO:0000256" key="1">
    <source>
        <dbReference type="SAM" id="Coils"/>
    </source>
</evidence>
<accession>A0A6J7ER69</accession>
<evidence type="ECO:0000256" key="2">
    <source>
        <dbReference type="SAM" id="MobiDB-lite"/>
    </source>
</evidence>
<dbReference type="AlphaFoldDB" id="A0A6J7ER69"/>